<keyword evidence="1" id="KW-0732">Signal</keyword>
<comment type="caution">
    <text evidence="2">The sequence shown here is derived from an EMBL/GenBank/DDBJ whole genome shotgun (WGS) entry which is preliminary data.</text>
</comment>
<proteinExistence type="predicted"/>
<organism evidence="2 3">
    <name type="scientific">Apiospora phragmitis</name>
    <dbReference type="NCBI Taxonomy" id="2905665"/>
    <lineage>
        <taxon>Eukaryota</taxon>
        <taxon>Fungi</taxon>
        <taxon>Dikarya</taxon>
        <taxon>Ascomycota</taxon>
        <taxon>Pezizomycotina</taxon>
        <taxon>Sordariomycetes</taxon>
        <taxon>Xylariomycetidae</taxon>
        <taxon>Amphisphaeriales</taxon>
        <taxon>Apiosporaceae</taxon>
        <taxon>Apiospora</taxon>
    </lineage>
</organism>
<dbReference type="RefSeq" id="XP_066720042.1">
    <property type="nucleotide sequence ID" value="XM_066854187.1"/>
</dbReference>
<sequence>MLFQTFAILAAALGAAAKPLGRPASENASASLFGFDKDTGLTKFTDLGDTSATTTGFIFFGSMLFVDVDHKMEAAWTARPTVVDGQSLFEVGWNVTADDAIPVQLNTRAPMHE</sequence>
<protein>
    <submittedName>
        <fullName evidence="2">Uncharacterized protein</fullName>
    </submittedName>
</protein>
<feature type="chain" id="PRO_5045438113" evidence="1">
    <location>
        <begin position="18"/>
        <end position="113"/>
    </location>
</feature>
<dbReference type="GeneID" id="92087250"/>
<feature type="signal peptide" evidence="1">
    <location>
        <begin position="1"/>
        <end position="17"/>
    </location>
</feature>
<reference evidence="2 3" key="1">
    <citation type="submission" date="2023-01" db="EMBL/GenBank/DDBJ databases">
        <title>Analysis of 21 Apiospora genomes using comparative genomics revels a genus with tremendous synthesis potential of carbohydrate active enzymes and secondary metabolites.</title>
        <authorList>
            <person name="Sorensen T."/>
        </authorList>
    </citation>
    <scope>NUCLEOTIDE SEQUENCE [LARGE SCALE GENOMIC DNA]</scope>
    <source>
        <strain evidence="2 3">CBS 135458</strain>
    </source>
</reference>
<keyword evidence="3" id="KW-1185">Reference proteome</keyword>
<dbReference type="Proteomes" id="UP001480595">
    <property type="component" value="Unassembled WGS sequence"/>
</dbReference>
<evidence type="ECO:0000313" key="3">
    <source>
        <dbReference type="Proteomes" id="UP001480595"/>
    </source>
</evidence>
<evidence type="ECO:0000256" key="1">
    <source>
        <dbReference type="SAM" id="SignalP"/>
    </source>
</evidence>
<accession>A0ABR1W652</accession>
<evidence type="ECO:0000313" key="2">
    <source>
        <dbReference type="EMBL" id="KAK8078971.1"/>
    </source>
</evidence>
<dbReference type="EMBL" id="JAQQWL010000003">
    <property type="protein sequence ID" value="KAK8078971.1"/>
    <property type="molecule type" value="Genomic_DNA"/>
</dbReference>
<gene>
    <name evidence="2" type="ORF">PG994_002778</name>
</gene>
<name>A0ABR1W652_9PEZI</name>